<protein>
    <recommendedName>
        <fullName evidence="1">FtsX extracellular domain-containing protein</fullName>
    </recommendedName>
</protein>
<dbReference type="OrthoDB" id="3534525at2"/>
<sequence length="219" mass="24278">MIAYLCQADEVWEACGSKAVTSAQQDMVGRELRKIPGLVNIRYRSQKEALEDLSGTELAGVVSERDLPEVFSGELIRWRDAEAISAAAKALPGVSNVYVHPARFWEDKADVGIVLCGFAEGFYECEGRGVATGEEIAAIEAWVRRAKGVRLVYFVDRAYEMRLAQRLQEIWTPENVKPGRVEGYSESFYARLSDPRSAQSLVDAVKGLPGVADVFKVRD</sequence>
<dbReference type="EMBL" id="BLAE01000116">
    <property type="protein sequence ID" value="GES16803.1"/>
    <property type="molecule type" value="Genomic_DNA"/>
</dbReference>
<evidence type="ECO:0000259" key="1">
    <source>
        <dbReference type="Pfam" id="PF18075"/>
    </source>
</evidence>
<reference evidence="2 3" key="1">
    <citation type="submission" date="2019-10" db="EMBL/GenBank/DDBJ databases">
        <title>Whole genome shotgun sequence of Acrocarpospora macrocephala NBRC 16266.</title>
        <authorList>
            <person name="Ichikawa N."/>
            <person name="Kimura A."/>
            <person name="Kitahashi Y."/>
            <person name="Komaki H."/>
            <person name="Oguchi A."/>
        </authorList>
    </citation>
    <scope>NUCLEOTIDE SEQUENCE [LARGE SCALE GENOMIC DNA]</scope>
    <source>
        <strain evidence="2 3">NBRC 16266</strain>
    </source>
</reference>
<keyword evidence="3" id="KW-1185">Reference proteome</keyword>
<dbReference type="Pfam" id="PF18075">
    <property type="entry name" value="FtsX_ECD"/>
    <property type="match status" value="1"/>
</dbReference>
<accession>A0A5M3XD32</accession>
<evidence type="ECO:0000313" key="3">
    <source>
        <dbReference type="Proteomes" id="UP000331127"/>
    </source>
</evidence>
<comment type="caution">
    <text evidence="2">The sequence shown here is derived from an EMBL/GenBank/DDBJ whole genome shotgun (WGS) entry which is preliminary data.</text>
</comment>
<feature type="domain" description="FtsX extracellular" evidence="1">
    <location>
        <begin position="4"/>
        <end position="97"/>
    </location>
</feature>
<name>A0A5M3XD32_9ACTN</name>
<dbReference type="RefSeq" id="WP_155361796.1">
    <property type="nucleotide sequence ID" value="NZ_BAAAHL010000049.1"/>
</dbReference>
<gene>
    <name evidence="2" type="ORF">Amac_104010</name>
</gene>
<dbReference type="AlphaFoldDB" id="A0A5M3XD32"/>
<evidence type="ECO:0000313" key="2">
    <source>
        <dbReference type="EMBL" id="GES16803.1"/>
    </source>
</evidence>
<proteinExistence type="predicted"/>
<dbReference type="Gene3D" id="3.30.70.3040">
    <property type="match status" value="2"/>
</dbReference>
<organism evidence="2 3">
    <name type="scientific">Acrocarpospora macrocephala</name>
    <dbReference type="NCBI Taxonomy" id="150177"/>
    <lineage>
        <taxon>Bacteria</taxon>
        <taxon>Bacillati</taxon>
        <taxon>Actinomycetota</taxon>
        <taxon>Actinomycetes</taxon>
        <taxon>Streptosporangiales</taxon>
        <taxon>Streptosporangiaceae</taxon>
        <taxon>Acrocarpospora</taxon>
    </lineage>
</organism>
<dbReference type="Proteomes" id="UP000331127">
    <property type="component" value="Unassembled WGS sequence"/>
</dbReference>
<dbReference type="InterPro" id="IPR040690">
    <property type="entry name" value="FtsX_ECD"/>
</dbReference>